<evidence type="ECO:0000256" key="1">
    <source>
        <dbReference type="SAM" id="Phobius"/>
    </source>
</evidence>
<proteinExistence type="predicted"/>
<reference evidence="2" key="1">
    <citation type="journal article" date="2017" name="Nat. Genet.">
        <title>Contrasting evolutionary genome dynamics between domesticated and wild yeasts.</title>
        <authorList>
            <person name="Yue J.X."/>
            <person name="Li J."/>
            <person name="Aigrain L."/>
            <person name="Hallin J."/>
            <person name="Persson K."/>
            <person name="Oliver K."/>
            <person name="Bergstrom A."/>
            <person name="Coupland P."/>
            <person name="Warringer J."/>
            <person name="Lagomarsino M.C."/>
            <person name="Fischer G."/>
            <person name="Durbin R."/>
            <person name="Liti G."/>
        </authorList>
    </citation>
    <scope>NUCLEOTIDE SEQUENCE</scope>
    <source>
        <strain evidence="2">CBS432</strain>
    </source>
</reference>
<dbReference type="AlphaFoldDB" id="A0A8B8ULK9"/>
<feature type="transmembrane region" description="Helical" evidence="1">
    <location>
        <begin position="57"/>
        <end position="79"/>
    </location>
</feature>
<dbReference type="VEuPathDB" id="FungiDB:SPAR_B01610"/>
<keyword evidence="1" id="KW-0812">Transmembrane</keyword>
<dbReference type="RefSeq" id="XP_033764654.1">
    <property type="nucleotide sequence ID" value="XM_033908763.1"/>
</dbReference>
<gene>
    <name evidence="2" type="primary">TSC3</name>
    <name evidence="2" type="ORF">SPAR_B01610</name>
</gene>
<protein>
    <submittedName>
        <fullName evidence="2">Tsc3p</fullName>
    </submittedName>
</protein>
<dbReference type="KEGG" id="spao:SPAR_B01610"/>
<dbReference type="OrthoDB" id="4065448at2759"/>
<accession>A0A8B8ULK9</accession>
<sequence>MTQHKSSMVYIPTTKEAKRRNGKSEGILNTIEELVEKLYWTYYIHLPFYLMASFDSFFLHVFFLTIFSLSFFGILKYCFL</sequence>
<organism evidence="2">
    <name type="scientific">Saccharomyces paradoxus</name>
    <name type="common">Yeast</name>
    <name type="synonym">Saccharomyces douglasii</name>
    <dbReference type="NCBI Taxonomy" id="27291"/>
    <lineage>
        <taxon>Eukaryota</taxon>
        <taxon>Fungi</taxon>
        <taxon>Dikarya</taxon>
        <taxon>Ascomycota</taxon>
        <taxon>Saccharomycotina</taxon>
        <taxon>Saccharomycetes</taxon>
        <taxon>Saccharomycetales</taxon>
        <taxon>Saccharomycetaceae</taxon>
        <taxon>Saccharomyces</taxon>
    </lineage>
</organism>
<dbReference type="GeneID" id="54628845"/>
<keyword evidence="1" id="KW-0472">Membrane</keyword>
<reference evidence="2" key="2">
    <citation type="submission" date="2020-01" db="EMBL/GenBank/DDBJ databases">
        <title>Population-level Yeast Reference Genomes.</title>
        <authorList>
            <person name="Yue J.-X."/>
        </authorList>
    </citation>
    <scope>NUCLEOTIDE SEQUENCE</scope>
    <source>
        <strain evidence="2">CBS432</strain>
    </source>
</reference>
<reference evidence="2" key="3">
    <citation type="submission" date="2025-07" db="EMBL/GenBank/DDBJ databases">
        <authorList>
            <consortium name="NCBI Genome Project"/>
        </authorList>
    </citation>
    <scope>NUCLEOTIDE SEQUENCE</scope>
    <source>
        <strain evidence="2">CBS432</strain>
    </source>
</reference>
<keyword evidence="1" id="KW-1133">Transmembrane helix</keyword>
<evidence type="ECO:0000313" key="2">
    <source>
        <dbReference type="RefSeq" id="XP_033764654.1"/>
    </source>
</evidence>
<reference evidence="2" key="4">
    <citation type="submission" date="2025-08" db="UniProtKB">
        <authorList>
            <consortium name="RefSeq"/>
        </authorList>
    </citation>
    <scope>IDENTIFICATION</scope>
    <source>
        <strain evidence="2">CBS432</strain>
    </source>
</reference>
<name>A0A8B8ULK9_SACPA</name>